<name>A0AAJ5YVS0_9BASI</name>
<keyword evidence="2" id="KW-1185">Reference proteome</keyword>
<accession>A0AAJ5YVS0</accession>
<dbReference type="AlphaFoldDB" id="A0AAJ5YVS0"/>
<gene>
    <name evidence="1" type="ORF">MYAM1_003104</name>
</gene>
<sequence>MSFYPASLTPEASAYPIPCPPDLRAQREEKVQLLKNIELKLKSSSNPVPHDVLSWYIERVKESRTRLTSGSAGSAEALLALMKLAWKRRDVSTLQILRANLISSSDQSLSSLLACDSVQCTARSLLDQLDNMLFSLAAQQEKWSSMLAVITSRHTQKWSPYMCRALLRTDGALEMIAAQTRSIDPTGNLSEREVDSRHTLWSMFKKQFGLLFQESLNKRSISRDATAIPKPIPSWIFAAILDLYARSGQASQAVSLTHLYLTALTKSKSSDSCDPNSIALSRRSCFLLGDTQDAIPGHVLLNLLLSAFVNGEKPSGAIQLFHHLTQVPLPANMTDVKEVSPFPVAILEPDMKSVLVTMDAITAADVKHTGTTLLNFMQAVENNYGLITSSHLRAHPLIFDCRPFIRIWEYALQANDQALARRTLRYYQGCLRREQRWYIDHTKLACKNWKQTPNQFRLLNYLDKTLHKLRSRRWIHSSHAKALRGLALRVMLLQRPTTKIPAETGTS</sequence>
<evidence type="ECO:0000313" key="2">
    <source>
        <dbReference type="Proteomes" id="UP001219567"/>
    </source>
</evidence>
<proteinExistence type="predicted"/>
<dbReference type="Proteomes" id="UP001219567">
    <property type="component" value="Chromosome 4"/>
</dbReference>
<reference evidence="1 2" key="1">
    <citation type="submission" date="2023-03" db="EMBL/GenBank/DDBJ databases">
        <title>Mating type loci evolution in Malassezia.</title>
        <authorList>
            <person name="Coelho M.A."/>
        </authorList>
    </citation>
    <scope>NUCLEOTIDE SEQUENCE [LARGE SCALE GENOMIC DNA]</scope>
    <source>
        <strain evidence="1 2">CBS 9725</strain>
    </source>
</reference>
<dbReference type="EMBL" id="CP119946">
    <property type="protein sequence ID" value="WFD00356.1"/>
    <property type="molecule type" value="Genomic_DNA"/>
</dbReference>
<protein>
    <submittedName>
        <fullName evidence="1">Uncharacterized protein</fullName>
    </submittedName>
</protein>
<evidence type="ECO:0000313" key="1">
    <source>
        <dbReference type="EMBL" id="WFD00356.1"/>
    </source>
</evidence>
<organism evidence="1 2">
    <name type="scientific">Malassezia yamatoensis</name>
    <dbReference type="NCBI Taxonomy" id="253288"/>
    <lineage>
        <taxon>Eukaryota</taxon>
        <taxon>Fungi</taxon>
        <taxon>Dikarya</taxon>
        <taxon>Basidiomycota</taxon>
        <taxon>Ustilaginomycotina</taxon>
        <taxon>Malasseziomycetes</taxon>
        <taxon>Malasseziales</taxon>
        <taxon>Malasseziaceae</taxon>
        <taxon>Malassezia</taxon>
    </lineage>
</organism>